<dbReference type="Pfam" id="PF10114">
    <property type="entry name" value="PocR"/>
    <property type="match status" value="1"/>
</dbReference>
<protein>
    <recommendedName>
        <fullName evidence="2">histidine kinase</fullName>
        <ecNumber evidence="2">2.7.13.3</ecNumber>
    </recommendedName>
</protein>
<feature type="domain" description="Histidine kinase/HSP90-like ATPase" evidence="4">
    <location>
        <begin position="291"/>
        <end position="403"/>
    </location>
</feature>
<evidence type="ECO:0000256" key="1">
    <source>
        <dbReference type="ARBA" id="ARBA00000085"/>
    </source>
</evidence>
<dbReference type="InterPro" id="IPR004358">
    <property type="entry name" value="Sig_transdc_His_kin-like_C"/>
</dbReference>
<dbReference type="OrthoDB" id="9809348at2"/>
<dbReference type="EC" id="2.7.13.3" evidence="2"/>
<proteinExistence type="predicted"/>
<dbReference type="Pfam" id="PF06580">
    <property type="entry name" value="His_kinase"/>
    <property type="match status" value="1"/>
</dbReference>
<dbReference type="GO" id="GO:0000155">
    <property type="term" value="F:phosphorelay sensor kinase activity"/>
    <property type="evidence" value="ECO:0007669"/>
    <property type="project" value="InterPro"/>
</dbReference>
<evidence type="ECO:0000259" key="4">
    <source>
        <dbReference type="SMART" id="SM00387"/>
    </source>
</evidence>
<dbReference type="InterPro" id="IPR018771">
    <property type="entry name" value="PocR_dom"/>
</dbReference>
<evidence type="ECO:0000256" key="3">
    <source>
        <dbReference type="ARBA" id="ARBA00023012"/>
    </source>
</evidence>
<keyword evidence="3" id="KW-0902">Two-component regulatory system</keyword>
<dbReference type="SMART" id="SM00387">
    <property type="entry name" value="HATPase_c"/>
    <property type="match status" value="1"/>
</dbReference>
<comment type="caution">
    <text evidence="5">The sequence shown here is derived from an EMBL/GenBank/DDBJ whole genome shotgun (WGS) entry which is preliminary data.</text>
</comment>
<dbReference type="Gene3D" id="3.30.565.10">
    <property type="entry name" value="Histidine kinase-like ATPase, C-terminal domain"/>
    <property type="match status" value="1"/>
</dbReference>
<evidence type="ECO:0000256" key="2">
    <source>
        <dbReference type="ARBA" id="ARBA00012438"/>
    </source>
</evidence>
<reference evidence="5 6" key="1">
    <citation type="submission" date="2019-07" db="EMBL/GenBank/DDBJ databases">
        <title>Genomic Encyclopedia of Type Strains, Phase I: the one thousand microbial genomes (KMG-I) project.</title>
        <authorList>
            <person name="Kyrpides N."/>
        </authorList>
    </citation>
    <scope>NUCLEOTIDE SEQUENCE [LARGE SCALE GENOMIC DNA]</scope>
    <source>
        <strain evidence="5 6">DSM 16647</strain>
    </source>
</reference>
<dbReference type="EMBL" id="VNHO01000010">
    <property type="protein sequence ID" value="TYP55459.1"/>
    <property type="molecule type" value="Genomic_DNA"/>
</dbReference>
<dbReference type="PANTHER" id="PTHR34220:SF7">
    <property type="entry name" value="SENSOR HISTIDINE KINASE YPDA"/>
    <property type="match status" value="1"/>
</dbReference>
<dbReference type="PANTHER" id="PTHR34220">
    <property type="entry name" value="SENSOR HISTIDINE KINASE YPDA"/>
    <property type="match status" value="1"/>
</dbReference>
<organism evidence="5 6">
    <name type="scientific">Thermosediminibacter litoriperuensis</name>
    <dbReference type="NCBI Taxonomy" id="291989"/>
    <lineage>
        <taxon>Bacteria</taxon>
        <taxon>Bacillati</taxon>
        <taxon>Bacillota</taxon>
        <taxon>Clostridia</taxon>
        <taxon>Thermosediminibacterales</taxon>
        <taxon>Thermosediminibacteraceae</taxon>
        <taxon>Thermosediminibacter</taxon>
    </lineage>
</organism>
<dbReference type="PRINTS" id="PR00344">
    <property type="entry name" value="BCTRLSENSOR"/>
</dbReference>
<dbReference type="InterPro" id="IPR003594">
    <property type="entry name" value="HATPase_dom"/>
</dbReference>
<dbReference type="Pfam" id="PF02518">
    <property type="entry name" value="HATPase_c"/>
    <property type="match status" value="1"/>
</dbReference>
<accession>A0A5S5AT61</accession>
<dbReference type="InterPro" id="IPR010559">
    <property type="entry name" value="Sig_transdc_His_kin_internal"/>
</dbReference>
<name>A0A5S5AT61_9FIRM</name>
<evidence type="ECO:0000313" key="6">
    <source>
        <dbReference type="Proteomes" id="UP000322294"/>
    </source>
</evidence>
<keyword evidence="5" id="KW-0808">Transferase</keyword>
<keyword evidence="5" id="KW-0418">Kinase</keyword>
<dbReference type="GO" id="GO:0016020">
    <property type="term" value="C:membrane"/>
    <property type="evidence" value="ECO:0007669"/>
    <property type="project" value="InterPro"/>
</dbReference>
<dbReference type="InterPro" id="IPR036890">
    <property type="entry name" value="HATPase_C_sf"/>
</dbReference>
<comment type="catalytic activity">
    <reaction evidence="1">
        <text>ATP + protein L-histidine = ADP + protein N-phospho-L-histidine.</text>
        <dbReference type="EC" id="2.7.13.3"/>
    </reaction>
</comment>
<evidence type="ECO:0000313" key="5">
    <source>
        <dbReference type="EMBL" id="TYP55459.1"/>
    </source>
</evidence>
<dbReference type="RefSeq" id="WP_148866946.1">
    <property type="nucleotide sequence ID" value="NZ_VNHO01000010.1"/>
</dbReference>
<dbReference type="Proteomes" id="UP000322294">
    <property type="component" value="Unassembled WGS sequence"/>
</dbReference>
<dbReference type="SUPFAM" id="SSF55874">
    <property type="entry name" value="ATPase domain of HSP90 chaperone/DNA topoisomerase II/histidine kinase"/>
    <property type="match status" value="1"/>
</dbReference>
<sequence>MTRYRLKDVIDKAKLEEILKKFSEATGLAAIIADKSGVNITEPSKFTNHCNLVRSTEKGRKYCYNSDAKLGRLSLKKGGPATSLCHCEIVDLAAPLVVEGHCLGYILCGQVFLKPPDEEKIERAKKRAIDFGLDPNLYVKTFLEIETVPKKHIYTTGEMLHIISNYIIELGVNSLYQKRLLEETKRRSEYENAIKTLELKALQSQVNPHFLFNTLNTAARLAYFENAEKTAEIIYSLANLLRYSLKNLDQLVPLKEEISCIGYYLYIQQFRYKDHIRAEIEFPKKLEKYLIPVLSLQPLVENAIVHGLEKKKEGGQVKVVGYEKDSCVFIDIIDDGVGIQEEVLNNINNINKQKIALEGHTTGLGIHNVDLRIKKYFGENYGLKIESKVGIGTKVTLKIPRMVNRGIQL</sequence>
<keyword evidence="6" id="KW-1185">Reference proteome</keyword>
<dbReference type="InterPro" id="IPR050640">
    <property type="entry name" value="Bact_2-comp_sensor_kinase"/>
</dbReference>
<gene>
    <name evidence="5" type="ORF">LZ11_01174</name>
</gene>
<dbReference type="AlphaFoldDB" id="A0A5S5AT61"/>